<proteinExistence type="predicted"/>
<organism evidence="1 2">
    <name type="scientific">Trinickia violacea</name>
    <dbReference type="NCBI Taxonomy" id="2571746"/>
    <lineage>
        <taxon>Bacteria</taxon>
        <taxon>Pseudomonadati</taxon>
        <taxon>Pseudomonadota</taxon>
        <taxon>Betaproteobacteria</taxon>
        <taxon>Burkholderiales</taxon>
        <taxon>Burkholderiaceae</taxon>
        <taxon>Trinickia</taxon>
    </lineage>
</organism>
<dbReference type="KEGG" id="tvl:FAZ95_25895"/>
<gene>
    <name evidence="1" type="ORF">FAZ95_25895</name>
</gene>
<keyword evidence="2" id="KW-1185">Reference proteome</keyword>
<reference evidence="1 2" key="1">
    <citation type="submission" date="2019-05" db="EMBL/GenBank/DDBJ databases">
        <title>Burkholderia sp. DHOD12, isolated from subtropical forest soil.</title>
        <authorList>
            <person name="Gao Z.-H."/>
            <person name="Qiu L.-H."/>
        </authorList>
    </citation>
    <scope>NUCLEOTIDE SEQUENCE [LARGE SCALE GENOMIC DNA]</scope>
    <source>
        <strain evidence="1 2">DHOD12</strain>
    </source>
</reference>
<sequence length="60" mass="6596">MHTCPLLRIALDVRRERNPVRGGAASTLYVFAASMAERLGWHSLEQLLAAIPDSNDDFAA</sequence>
<name>A0A4P8J2H0_9BURK</name>
<evidence type="ECO:0000313" key="1">
    <source>
        <dbReference type="EMBL" id="QCP52589.1"/>
    </source>
</evidence>
<dbReference type="EMBL" id="CP040078">
    <property type="protein sequence ID" value="QCP52589.1"/>
    <property type="molecule type" value="Genomic_DNA"/>
</dbReference>
<dbReference type="Proteomes" id="UP000298656">
    <property type="component" value="Chromosome 2"/>
</dbReference>
<dbReference type="RefSeq" id="WP_137335360.1">
    <property type="nucleotide sequence ID" value="NZ_CP040078.1"/>
</dbReference>
<accession>A0A4P8J2H0</accession>
<dbReference type="OrthoDB" id="9104546at2"/>
<dbReference type="AlphaFoldDB" id="A0A4P8J2H0"/>
<evidence type="ECO:0000313" key="2">
    <source>
        <dbReference type="Proteomes" id="UP000298656"/>
    </source>
</evidence>
<protein>
    <submittedName>
        <fullName evidence="1">Uncharacterized protein</fullName>
    </submittedName>
</protein>